<dbReference type="Pfam" id="PF04307">
    <property type="entry name" value="YdjM"/>
    <property type="match status" value="1"/>
</dbReference>
<feature type="transmembrane region" description="Helical" evidence="1">
    <location>
        <begin position="69"/>
        <end position="87"/>
    </location>
</feature>
<feature type="transmembrane region" description="Helical" evidence="1">
    <location>
        <begin position="158"/>
        <end position="177"/>
    </location>
</feature>
<feature type="transmembrane region" description="Helical" evidence="1">
    <location>
        <begin position="93"/>
        <end position="115"/>
    </location>
</feature>
<dbReference type="EMBL" id="JBHUEM010000045">
    <property type="protein sequence ID" value="MFD1738434.1"/>
    <property type="molecule type" value="Genomic_DNA"/>
</dbReference>
<evidence type="ECO:0000313" key="2">
    <source>
        <dbReference type="EMBL" id="MFD1738434.1"/>
    </source>
</evidence>
<dbReference type="RefSeq" id="WP_377929641.1">
    <property type="nucleotide sequence ID" value="NZ_JBHUEM010000045.1"/>
</dbReference>
<dbReference type="InterPro" id="IPR007404">
    <property type="entry name" value="YdjM-like"/>
</dbReference>
<keyword evidence="1" id="KW-0812">Transmembrane</keyword>
<dbReference type="PANTHER" id="PTHR40031:SF1">
    <property type="entry name" value="MEMBRANE-BOUND METAL-DEPENDENT HYDROLASE"/>
    <property type="match status" value="1"/>
</dbReference>
<dbReference type="GO" id="GO:0016787">
    <property type="term" value="F:hydrolase activity"/>
    <property type="evidence" value="ECO:0007669"/>
    <property type="project" value="UniProtKB-KW"/>
</dbReference>
<dbReference type="PANTHER" id="PTHR40031">
    <property type="entry name" value="HYPOTHETICAL MEMBRANE SPANNING PROTEIN"/>
    <property type="match status" value="1"/>
</dbReference>
<keyword evidence="1" id="KW-0472">Membrane</keyword>
<accession>A0ABW4LTD5</accession>
<gene>
    <name evidence="2" type="ORF">ACFSCX_18075</name>
</gene>
<keyword evidence="1" id="KW-1133">Transmembrane helix</keyword>
<evidence type="ECO:0000313" key="3">
    <source>
        <dbReference type="Proteomes" id="UP001597214"/>
    </source>
</evidence>
<dbReference type="InterPro" id="IPR053170">
    <property type="entry name" value="Transcription_regulator"/>
</dbReference>
<dbReference type="Proteomes" id="UP001597214">
    <property type="component" value="Unassembled WGS sequence"/>
</dbReference>
<evidence type="ECO:0000256" key="1">
    <source>
        <dbReference type="SAM" id="Phobius"/>
    </source>
</evidence>
<keyword evidence="2" id="KW-0378">Hydrolase</keyword>
<protein>
    <submittedName>
        <fullName evidence="2">Metal-dependent hydrolase</fullName>
    </submittedName>
</protein>
<name>A0ABW4LTD5_9BACI</name>
<proteinExistence type="predicted"/>
<keyword evidence="3" id="KW-1185">Reference proteome</keyword>
<organism evidence="2 3">
    <name type="scientific">Bacillus salitolerans</name>
    <dbReference type="NCBI Taxonomy" id="1437434"/>
    <lineage>
        <taxon>Bacteria</taxon>
        <taxon>Bacillati</taxon>
        <taxon>Bacillota</taxon>
        <taxon>Bacilli</taxon>
        <taxon>Bacillales</taxon>
        <taxon>Bacillaceae</taxon>
        <taxon>Bacillus</taxon>
    </lineage>
</organism>
<reference evidence="3" key="1">
    <citation type="journal article" date="2019" name="Int. J. Syst. Evol. Microbiol.">
        <title>The Global Catalogue of Microorganisms (GCM) 10K type strain sequencing project: providing services to taxonomists for standard genome sequencing and annotation.</title>
        <authorList>
            <consortium name="The Broad Institute Genomics Platform"/>
            <consortium name="The Broad Institute Genome Sequencing Center for Infectious Disease"/>
            <person name="Wu L."/>
            <person name="Ma J."/>
        </authorList>
    </citation>
    <scope>NUCLEOTIDE SEQUENCE [LARGE SCALE GENOMIC DNA]</scope>
    <source>
        <strain evidence="3">CCUG 49339</strain>
    </source>
</reference>
<comment type="caution">
    <text evidence="2">The sequence shown here is derived from an EMBL/GenBank/DDBJ whole genome shotgun (WGS) entry which is preliminary data.</text>
</comment>
<sequence>MDTSTHITMGVGLAALSYLDPAVSSNPELANAVLIGAVVGSNAPDFDFVYKLKGNSAYYRNHRGLSHTLPALPLWAIAISSIVWLFFIDISFFHLFAWTMLSVILHVLFDVFNVYGTQAARPWNRKWLALNCIPLFDPFIMIIHIAGFVLWLNGLNPGLTFLTIYIVLFIYLLERYLSMKRTIKFLQSHCRIDGHYTVIPTKSWVNWDFIIKTNSKSYVGTIKNKVVSIKHTFHNEITNHQLVQIARQDKKVRDFLSSTNYAHVLVINQPNGYEVRWFDLRFRSRNHYPFMASVKLNQNLEISTSYMGWVHQPNEVGKKLSI</sequence>
<feature type="transmembrane region" description="Helical" evidence="1">
    <location>
        <begin position="127"/>
        <end position="152"/>
    </location>
</feature>